<evidence type="ECO:0000256" key="1">
    <source>
        <dbReference type="ARBA" id="ARBA00004496"/>
    </source>
</evidence>
<dbReference type="Pfam" id="PF04969">
    <property type="entry name" value="CS"/>
    <property type="match status" value="1"/>
</dbReference>
<comment type="caution">
    <text evidence="7">The sequence shown here is derived from an EMBL/GenBank/DDBJ whole genome shotgun (WGS) entry which is preliminary data.</text>
</comment>
<accession>A0A1Y2HZK3</accession>
<dbReference type="FunFam" id="2.60.40.790:FF:000001">
    <property type="entry name" value="Nuclear migration protein nudC"/>
    <property type="match status" value="1"/>
</dbReference>
<feature type="domain" description="CS" evidence="6">
    <location>
        <begin position="43"/>
        <end position="131"/>
    </location>
</feature>
<feature type="non-terminal residue" evidence="7">
    <location>
        <position position="182"/>
    </location>
</feature>
<gene>
    <name evidence="7" type="ORF">BCR44DRAFT_134332</name>
</gene>
<dbReference type="PANTHER" id="PTHR12356:SF3">
    <property type="entry name" value="NUCLEAR MIGRATION PROTEIN NUDC"/>
    <property type="match status" value="1"/>
</dbReference>
<dbReference type="InterPro" id="IPR008978">
    <property type="entry name" value="HSP20-like_chaperone"/>
</dbReference>
<dbReference type="SUPFAM" id="SSF49764">
    <property type="entry name" value="HSP20-like chaperones"/>
    <property type="match status" value="1"/>
</dbReference>
<evidence type="ECO:0000256" key="4">
    <source>
        <dbReference type="ARBA" id="ARBA00068398"/>
    </source>
</evidence>
<feature type="compositionally biased region" description="Basic and acidic residues" evidence="5">
    <location>
        <begin position="17"/>
        <end position="41"/>
    </location>
</feature>
<dbReference type="Gene3D" id="2.60.40.790">
    <property type="match status" value="1"/>
</dbReference>
<dbReference type="Proteomes" id="UP000193411">
    <property type="component" value="Unassembled WGS sequence"/>
</dbReference>
<feature type="region of interest" description="Disordered" evidence="5">
    <location>
        <begin position="1"/>
        <end position="42"/>
    </location>
</feature>
<dbReference type="STRING" id="765915.A0A1Y2HZK3"/>
<dbReference type="AlphaFoldDB" id="A0A1Y2HZK3"/>
<dbReference type="PROSITE" id="PS51203">
    <property type="entry name" value="CS"/>
    <property type="match status" value="1"/>
</dbReference>
<proteinExistence type="predicted"/>
<organism evidence="7 8">
    <name type="scientific">Catenaria anguillulae PL171</name>
    <dbReference type="NCBI Taxonomy" id="765915"/>
    <lineage>
        <taxon>Eukaryota</taxon>
        <taxon>Fungi</taxon>
        <taxon>Fungi incertae sedis</taxon>
        <taxon>Blastocladiomycota</taxon>
        <taxon>Blastocladiomycetes</taxon>
        <taxon>Blastocladiales</taxon>
        <taxon>Catenariaceae</taxon>
        <taxon>Catenaria</taxon>
    </lineage>
</organism>
<evidence type="ECO:0000256" key="3">
    <source>
        <dbReference type="ARBA" id="ARBA00059400"/>
    </source>
</evidence>
<keyword evidence="2" id="KW-0963">Cytoplasm</keyword>
<evidence type="ECO:0000256" key="2">
    <source>
        <dbReference type="ARBA" id="ARBA00022490"/>
    </source>
</evidence>
<dbReference type="GO" id="GO:0005737">
    <property type="term" value="C:cytoplasm"/>
    <property type="evidence" value="ECO:0007669"/>
    <property type="project" value="UniProtKB-SubCell"/>
</dbReference>
<dbReference type="PANTHER" id="PTHR12356">
    <property type="entry name" value="NUCLEAR MOVEMENT PROTEIN NUDC"/>
    <property type="match status" value="1"/>
</dbReference>
<dbReference type="OrthoDB" id="416217at2759"/>
<sequence>MMSSSSADPSSLPTFPKVDDDSLTEQEREERDRQARLKEEAEQAALPYKWRQTLQDVTVTIDLPKGTKARDLTIVMEKKKLKAGLKGKEPIMEGELHSAIKLDDSTWVIESGELIIQLEKVNKMEWWKNVLTHHPAIDTTKIQPENSRLDELDGETRGLVEKMMYDQRQKAMGKPTSDEQKK</sequence>
<name>A0A1Y2HZK3_9FUNG</name>
<dbReference type="EMBL" id="MCFL01000004">
    <property type="protein sequence ID" value="ORZ40010.1"/>
    <property type="molecule type" value="Genomic_DNA"/>
</dbReference>
<feature type="compositionally biased region" description="Low complexity" evidence="5">
    <location>
        <begin position="1"/>
        <end position="11"/>
    </location>
</feature>
<evidence type="ECO:0000313" key="8">
    <source>
        <dbReference type="Proteomes" id="UP000193411"/>
    </source>
</evidence>
<evidence type="ECO:0000259" key="6">
    <source>
        <dbReference type="PROSITE" id="PS51203"/>
    </source>
</evidence>
<protein>
    <recommendedName>
        <fullName evidence="4">Nuclear movement protein nudC</fullName>
    </recommendedName>
</protein>
<dbReference type="GO" id="GO:0006457">
    <property type="term" value="P:protein folding"/>
    <property type="evidence" value="ECO:0007669"/>
    <property type="project" value="TreeGrafter"/>
</dbReference>
<comment type="subcellular location">
    <subcellularLocation>
        <location evidence="1">Cytoplasm</location>
    </subcellularLocation>
</comment>
<keyword evidence="8" id="KW-1185">Reference proteome</keyword>
<reference evidence="7 8" key="1">
    <citation type="submission" date="2016-07" db="EMBL/GenBank/DDBJ databases">
        <title>Pervasive Adenine N6-methylation of Active Genes in Fungi.</title>
        <authorList>
            <consortium name="DOE Joint Genome Institute"/>
            <person name="Mondo S.J."/>
            <person name="Dannebaum R.O."/>
            <person name="Kuo R.C."/>
            <person name="Labutti K."/>
            <person name="Haridas S."/>
            <person name="Kuo A."/>
            <person name="Salamov A."/>
            <person name="Ahrendt S.R."/>
            <person name="Lipzen A."/>
            <person name="Sullivan W."/>
            <person name="Andreopoulos W.B."/>
            <person name="Clum A."/>
            <person name="Lindquist E."/>
            <person name="Daum C."/>
            <person name="Ramamoorthy G.K."/>
            <person name="Gryganskyi A."/>
            <person name="Culley D."/>
            <person name="Magnuson J.K."/>
            <person name="James T.Y."/>
            <person name="O'Malley M.A."/>
            <person name="Stajich J.E."/>
            <person name="Spatafora J.W."/>
            <person name="Visel A."/>
            <person name="Grigoriev I.V."/>
        </authorList>
    </citation>
    <scope>NUCLEOTIDE SEQUENCE [LARGE SCALE GENOMIC DNA]</scope>
    <source>
        <strain evidence="7 8">PL171</strain>
    </source>
</reference>
<dbReference type="InterPro" id="IPR037898">
    <property type="entry name" value="NudC_fam"/>
</dbReference>
<dbReference type="GO" id="GO:0051082">
    <property type="term" value="F:unfolded protein binding"/>
    <property type="evidence" value="ECO:0007669"/>
    <property type="project" value="TreeGrafter"/>
</dbReference>
<evidence type="ECO:0000313" key="7">
    <source>
        <dbReference type="EMBL" id="ORZ40010.1"/>
    </source>
</evidence>
<evidence type="ECO:0000256" key="5">
    <source>
        <dbReference type="SAM" id="MobiDB-lite"/>
    </source>
</evidence>
<dbReference type="CDD" id="cd06467">
    <property type="entry name" value="p23_NUDC_like"/>
    <property type="match status" value="1"/>
</dbReference>
<dbReference type="InterPro" id="IPR007052">
    <property type="entry name" value="CS_dom"/>
</dbReference>
<comment type="function">
    <text evidence="3">Required for nuclear movement. May interact between microtubules and nuclei and/or may be involved in the generation of force used to move nuclei during interphase.</text>
</comment>